<dbReference type="Proteomes" id="UP000603640">
    <property type="component" value="Unassembled WGS sequence"/>
</dbReference>
<dbReference type="InterPro" id="IPR011652">
    <property type="entry name" value="MORN_2"/>
</dbReference>
<comment type="caution">
    <text evidence="1">The sequence shown here is derived from an EMBL/GenBank/DDBJ whole genome shotgun (WGS) entry which is preliminary data.</text>
</comment>
<proteinExistence type="predicted"/>
<name>A0A923N9N1_9BACT</name>
<reference evidence="1" key="1">
    <citation type="submission" date="2020-08" db="EMBL/GenBank/DDBJ databases">
        <title>Pontibacter sp. SD6 16S ribosomal RNA gene Genome sequencing and assembly.</title>
        <authorList>
            <person name="Kang M."/>
        </authorList>
    </citation>
    <scope>NUCLEOTIDE SEQUENCE</scope>
    <source>
        <strain evidence="1">SD6</strain>
    </source>
</reference>
<accession>A0A923N9N1</accession>
<dbReference type="Gene3D" id="3.90.930.1">
    <property type="match status" value="1"/>
</dbReference>
<protein>
    <submittedName>
        <fullName evidence="1">Toxin-antitoxin system YwqK family antitoxin</fullName>
    </submittedName>
</protein>
<dbReference type="SUPFAM" id="SSF82185">
    <property type="entry name" value="Histone H3 K4-specific methyltransferase SET7/9 N-terminal domain"/>
    <property type="match status" value="1"/>
</dbReference>
<organism evidence="1 2">
    <name type="scientific">Pontibacter cellulosilyticus</name>
    <dbReference type="NCBI Taxonomy" id="1720253"/>
    <lineage>
        <taxon>Bacteria</taxon>
        <taxon>Pseudomonadati</taxon>
        <taxon>Bacteroidota</taxon>
        <taxon>Cytophagia</taxon>
        <taxon>Cytophagales</taxon>
        <taxon>Hymenobacteraceae</taxon>
        <taxon>Pontibacter</taxon>
    </lineage>
</organism>
<dbReference type="RefSeq" id="WP_187068379.1">
    <property type="nucleotide sequence ID" value="NZ_JACRVF010000005.1"/>
</dbReference>
<evidence type="ECO:0000313" key="2">
    <source>
        <dbReference type="Proteomes" id="UP000603640"/>
    </source>
</evidence>
<sequence>MTESERSIFKLIAFVIVGLCFVGCDNTEKMVWHYPNGQVEVEGQYKDGMAHGKQVEYYPSGKVKGVSYFVNGKREGKTAVYYENGNPKSNVTFNRGVMIDTAKYFHESGVLEQSVPFKRGRKNGWVDFYDREGNLVQRHEYFSQGDQEHQNQYIVFDEKGRIDADSSVYITLKSSANTVKLGESYRLLVKLETPLMGSKGKMEVHIGNFNEEYRLGKNSIRDTVKGKNNFAIVLIEPKRRGRHRVRGRVVNYVVNDSKEEQPEWLKREVHIYFTKEYYVL</sequence>
<keyword evidence="2" id="KW-1185">Reference proteome</keyword>
<dbReference type="AlphaFoldDB" id="A0A923N9N1"/>
<evidence type="ECO:0000313" key="1">
    <source>
        <dbReference type="EMBL" id="MBC5994347.1"/>
    </source>
</evidence>
<dbReference type="EMBL" id="JACRVF010000005">
    <property type="protein sequence ID" value="MBC5994347.1"/>
    <property type="molecule type" value="Genomic_DNA"/>
</dbReference>
<gene>
    <name evidence="1" type="ORF">H8S84_15975</name>
</gene>
<dbReference type="Pfam" id="PF07661">
    <property type="entry name" value="MORN_2"/>
    <property type="match status" value="4"/>
</dbReference>